<dbReference type="VEuPathDB" id="FungiDB:AAP_00641"/>
<dbReference type="InterPro" id="IPR026243">
    <property type="entry name" value="HAUS1"/>
</dbReference>
<keyword evidence="8" id="KW-0206">Cytoskeleton</keyword>
<evidence type="ECO:0000256" key="5">
    <source>
        <dbReference type="ARBA" id="ARBA00022701"/>
    </source>
</evidence>
<evidence type="ECO:0000256" key="9">
    <source>
        <dbReference type="ARBA" id="ARBA00023306"/>
    </source>
</evidence>
<dbReference type="GO" id="GO:0070652">
    <property type="term" value="C:HAUS complex"/>
    <property type="evidence" value="ECO:0007669"/>
    <property type="project" value="InterPro"/>
</dbReference>
<dbReference type="PANTHER" id="PTHR31570:SF1">
    <property type="entry name" value="HAUS AUGMIN-LIKE COMPLEX SUBUNIT 1"/>
    <property type="match status" value="1"/>
</dbReference>
<dbReference type="GO" id="GO:0005874">
    <property type="term" value="C:microtubule"/>
    <property type="evidence" value="ECO:0007669"/>
    <property type="project" value="UniProtKB-KW"/>
</dbReference>
<sequence>MEAPIESLISPSKARQAALQAKDWAFVTNWLSQTFAPDPVPAFERNKDTLRALLDLAAANAVADGQVKLVQQAEKDTLCSLKLQQKCFEEDPRSDLFEFIELALGDEGSKYIDDIARSSVVLGTLTTDAGDIGSAIIDMAREETQAKHQVRKTDALVSQLEKELADVRKQLEALKSKEAFLLSPELPMQTSDQIREIKQLNKRIDEYATQLAGLVSREQEATLNTLRLEDVLDDERRVLKLKQQMQDLRVEHR</sequence>
<evidence type="ECO:0000256" key="1">
    <source>
        <dbReference type="ARBA" id="ARBA00004186"/>
    </source>
</evidence>
<keyword evidence="5" id="KW-0493">Microtubule</keyword>
<evidence type="ECO:0000313" key="12">
    <source>
        <dbReference type="Proteomes" id="UP000242877"/>
    </source>
</evidence>
<proteinExistence type="inferred from homology"/>
<keyword evidence="4" id="KW-0132">Cell division</keyword>
<evidence type="ECO:0000256" key="4">
    <source>
        <dbReference type="ARBA" id="ARBA00022618"/>
    </source>
</evidence>
<dbReference type="PANTHER" id="PTHR31570">
    <property type="entry name" value="HAUS AUGMIN-LIKE COMPLEX SUBUNIT 1"/>
    <property type="match status" value="1"/>
</dbReference>
<accession>A0A168CTM0</accession>
<keyword evidence="6" id="KW-0498">Mitosis</keyword>
<evidence type="ECO:0000256" key="7">
    <source>
        <dbReference type="ARBA" id="ARBA00023054"/>
    </source>
</evidence>
<evidence type="ECO:0000313" key="11">
    <source>
        <dbReference type="EMBL" id="KZZ96998.1"/>
    </source>
</evidence>
<keyword evidence="3" id="KW-0963">Cytoplasm</keyword>
<evidence type="ECO:0000256" key="6">
    <source>
        <dbReference type="ARBA" id="ARBA00022776"/>
    </source>
</evidence>
<dbReference type="GO" id="GO:0051225">
    <property type="term" value="P:spindle assembly"/>
    <property type="evidence" value="ECO:0007669"/>
    <property type="project" value="InterPro"/>
</dbReference>
<name>A0A168CTM0_9EURO</name>
<keyword evidence="12" id="KW-1185">Reference proteome</keyword>
<dbReference type="GO" id="GO:0051301">
    <property type="term" value="P:cell division"/>
    <property type="evidence" value="ECO:0007669"/>
    <property type="project" value="UniProtKB-KW"/>
</dbReference>
<dbReference type="GO" id="GO:0005819">
    <property type="term" value="C:spindle"/>
    <property type="evidence" value="ECO:0007669"/>
    <property type="project" value="UniProtKB-SubCell"/>
</dbReference>
<organism evidence="11 12">
    <name type="scientific">Ascosphaera apis ARSEF 7405</name>
    <dbReference type="NCBI Taxonomy" id="392613"/>
    <lineage>
        <taxon>Eukaryota</taxon>
        <taxon>Fungi</taxon>
        <taxon>Dikarya</taxon>
        <taxon>Ascomycota</taxon>
        <taxon>Pezizomycotina</taxon>
        <taxon>Eurotiomycetes</taxon>
        <taxon>Eurotiomycetidae</taxon>
        <taxon>Onygenales</taxon>
        <taxon>Ascosphaeraceae</taxon>
        <taxon>Ascosphaera</taxon>
    </lineage>
</organism>
<dbReference type="Pfam" id="PF25762">
    <property type="entry name" value="HAUS1"/>
    <property type="match status" value="1"/>
</dbReference>
<dbReference type="EMBL" id="AZGZ01000002">
    <property type="protein sequence ID" value="KZZ96998.1"/>
    <property type="molecule type" value="Genomic_DNA"/>
</dbReference>
<keyword evidence="7 10" id="KW-0175">Coiled coil</keyword>
<evidence type="ECO:0000256" key="10">
    <source>
        <dbReference type="SAM" id="Coils"/>
    </source>
</evidence>
<comment type="similarity">
    <text evidence="2">Belongs to the HAUS1 family.</text>
</comment>
<evidence type="ECO:0000256" key="3">
    <source>
        <dbReference type="ARBA" id="ARBA00022490"/>
    </source>
</evidence>
<reference evidence="11 12" key="1">
    <citation type="journal article" date="2016" name="Genome Biol. Evol.">
        <title>Divergent and convergent evolution of fungal pathogenicity.</title>
        <authorList>
            <person name="Shang Y."/>
            <person name="Xiao G."/>
            <person name="Zheng P."/>
            <person name="Cen K."/>
            <person name="Zhan S."/>
            <person name="Wang C."/>
        </authorList>
    </citation>
    <scope>NUCLEOTIDE SEQUENCE [LARGE SCALE GENOMIC DNA]</scope>
    <source>
        <strain evidence="11 12">ARSEF 7405</strain>
    </source>
</reference>
<comment type="subcellular location">
    <subcellularLocation>
        <location evidence="1">Cytoplasm</location>
        <location evidence="1">Cytoskeleton</location>
        <location evidence="1">Spindle</location>
    </subcellularLocation>
</comment>
<keyword evidence="9" id="KW-0131">Cell cycle</keyword>
<gene>
    <name evidence="11" type="ORF">AAP_00641</name>
</gene>
<dbReference type="GO" id="GO:0005829">
    <property type="term" value="C:cytosol"/>
    <property type="evidence" value="ECO:0007669"/>
    <property type="project" value="TreeGrafter"/>
</dbReference>
<evidence type="ECO:0000256" key="2">
    <source>
        <dbReference type="ARBA" id="ARBA00005479"/>
    </source>
</evidence>
<comment type="caution">
    <text evidence="11">The sequence shown here is derived from an EMBL/GenBank/DDBJ whole genome shotgun (WGS) entry which is preliminary data.</text>
</comment>
<dbReference type="Proteomes" id="UP000242877">
    <property type="component" value="Unassembled WGS sequence"/>
</dbReference>
<dbReference type="OrthoDB" id="5372507at2759"/>
<dbReference type="AlphaFoldDB" id="A0A168CTM0"/>
<evidence type="ECO:0008006" key="13">
    <source>
        <dbReference type="Google" id="ProtNLM"/>
    </source>
</evidence>
<evidence type="ECO:0000256" key="8">
    <source>
        <dbReference type="ARBA" id="ARBA00023212"/>
    </source>
</evidence>
<feature type="coiled-coil region" evidence="10">
    <location>
        <begin position="150"/>
        <end position="251"/>
    </location>
</feature>
<protein>
    <recommendedName>
        <fullName evidence="13">HAUS augmin-like complex subunit 1</fullName>
    </recommendedName>
</protein>